<dbReference type="PANTHER" id="PTHR14948:SF25">
    <property type="entry name" value="DUF4190 DOMAIN-CONTAINING PROTEIN"/>
    <property type="match status" value="1"/>
</dbReference>
<name>A0AAV7KM61_9METZ</name>
<dbReference type="EMBL" id="JAKMXF010000003">
    <property type="protein sequence ID" value="KAI6661950.1"/>
    <property type="molecule type" value="Genomic_DNA"/>
</dbReference>
<dbReference type="AlphaFoldDB" id="A0AAV7KM61"/>
<evidence type="ECO:0000256" key="6">
    <source>
        <dbReference type="SAM" id="MobiDB-lite"/>
    </source>
</evidence>
<evidence type="ECO:0000256" key="7">
    <source>
        <dbReference type="SAM" id="Phobius"/>
    </source>
</evidence>
<gene>
    <name evidence="8" type="ORF">LOD99_9718</name>
</gene>
<evidence type="ECO:0000256" key="2">
    <source>
        <dbReference type="ARBA" id="ARBA00006843"/>
    </source>
</evidence>
<protein>
    <submittedName>
        <fullName evidence="8">Uncharacterized protein</fullName>
    </submittedName>
</protein>
<reference evidence="8 9" key="1">
    <citation type="journal article" date="2023" name="BMC Biol.">
        <title>The compact genome of the sponge Oopsacas minuta (Hexactinellida) is lacking key metazoan core genes.</title>
        <authorList>
            <person name="Santini S."/>
            <person name="Schenkelaars Q."/>
            <person name="Jourda C."/>
            <person name="Duchesne M."/>
            <person name="Belahbib H."/>
            <person name="Rocher C."/>
            <person name="Selva M."/>
            <person name="Riesgo A."/>
            <person name="Vervoort M."/>
            <person name="Leys S.P."/>
            <person name="Kodjabachian L."/>
            <person name="Le Bivic A."/>
            <person name="Borchiellini C."/>
            <person name="Claverie J.M."/>
            <person name="Renard E."/>
        </authorList>
    </citation>
    <scope>NUCLEOTIDE SEQUENCE [LARGE SCALE GENOMIC DNA]</scope>
    <source>
        <strain evidence="8">SPO-2</strain>
    </source>
</reference>
<keyword evidence="5 7" id="KW-0472">Membrane</keyword>
<dbReference type="InterPro" id="IPR007593">
    <property type="entry name" value="CD225/Dispanin_fam"/>
</dbReference>
<keyword evidence="3 7" id="KW-0812">Transmembrane</keyword>
<accession>A0AAV7KM61</accession>
<feature type="transmembrane region" description="Helical" evidence="7">
    <location>
        <begin position="133"/>
        <end position="157"/>
    </location>
</feature>
<dbReference type="GO" id="GO:0016020">
    <property type="term" value="C:membrane"/>
    <property type="evidence" value="ECO:0007669"/>
    <property type="project" value="UniProtKB-SubCell"/>
</dbReference>
<feature type="compositionally biased region" description="Low complexity" evidence="6">
    <location>
        <begin position="24"/>
        <end position="33"/>
    </location>
</feature>
<evidence type="ECO:0000313" key="9">
    <source>
        <dbReference type="Proteomes" id="UP001165289"/>
    </source>
</evidence>
<keyword evidence="4 7" id="KW-1133">Transmembrane helix</keyword>
<evidence type="ECO:0000256" key="1">
    <source>
        <dbReference type="ARBA" id="ARBA00004370"/>
    </source>
</evidence>
<feature type="region of interest" description="Disordered" evidence="6">
    <location>
        <begin position="1"/>
        <end position="38"/>
    </location>
</feature>
<sequence length="160" mass="17711">MSTDKLIPEYAPPTYSGSQQPRYQQPGPNAYANAPPPPYQGTVTPEYPHQPPVHGTTRTVIVTERTVPTTQVYLTPPIRQVVVNPFLWIYVIIAILFCPILGCIALCFLIMASSDQENGRYAEALTNARVARIFAGFGIALSCIIIGINIVLNFTVYQHY</sequence>
<dbReference type="PANTHER" id="PTHR14948">
    <property type="entry name" value="NG5"/>
    <property type="match status" value="1"/>
</dbReference>
<dbReference type="Proteomes" id="UP001165289">
    <property type="component" value="Unassembled WGS sequence"/>
</dbReference>
<evidence type="ECO:0000256" key="3">
    <source>
        <dbReference type="ARBA" id="ARBA00022692"/>
    </source>
</evidence>
<feature type="transmembrane region" description="Helical" evidence="7">
    <location>
        <begin position="87"/>
        <end position="112"/>
    </location>
</feature>
<comment type="caution">
    <text evidence="8">The sequence shown here is derived from an EMBL/GenBank/DDBJ whole genome shotgun (WGS) entry which is preliminary data.</text>
</comment>
<evidence type="ECO:0000313" key="8">
    <source>
        <dbReference type="EMBL" id="KAI6661950.1"/>
    </source>
</evidence>
<comment type="subcellular location">
    <subcellularLocation>
        <location evidence="1">Membrane</location>
    </subcellularLocation>
</comment>
<dbReference type="Pfam" id="PF04505">
    <property type="entry name" value="CD225"/>
    <property type="match status" value="1"/>
</dbReference>
<organism evidence="8 9">
    <name type="scientific">Oopsacas minuta</name>
    <dbReference type="NCBI Taxonomy" id="111878"/>
    <lineage>
        <taxon>Eukaryota</taxon>
        <taxon>Metazoa</taxon>
        <taxon>Porifera</taxon>
        <taxon>Hexactinellida</taxon>
        <taxon>Hexasterophora</taxon>
        <taxon>Lyssacinosida</taxon>
        <taxon>Leucopsacidae</taxon>
        <taxon>Oopsacas</taxon>
    </lineage>
</organism>
<dbReference type="InterPro" id="IPR051423">
    <property type="entry name" value="CD225/Dispanin"/>
</dbReference>
<keyword evidence="9" id="KW-1185">Reference proteome</keyword>
<comment type="similarity">
    <text evidence="2">Belongs to the CD225/Dispanin family.</text>
</comment>
<proteinExistence type="inferred from homology"/>
<evidence type="ECO:0000256" key="4">
    <source>
        <dbReference type="ARBA" id="ARBA00022989"/>
    </source>
</evidence>
<evidence type="ECO:0000256" key="5">
    <source>
        <dbReference type="ARBA" id="ARBA00023136"/>
    </source>
</evidence>